<dbReference type="AlphaFoldDB" id="A0A1Y0IFH5"/>
<organism evidence="2 3">
    <name type="scientific">Oleiphilus messinensis</name>
    <dbReference type="NCBI Taxonomy" id="141451"/>
    <lineage>
        <taxon>Bacteria</taxon>
        <taxon>Pseudomonadati</taxon>
        <taxon>Pseudomonadota</taxon>
        <taxon>Gammaproteobacteria</taxon>
        <taxon>Oceanospirillales</taxon>
        <taxon>Oleiphilaceae</taxon>
        <taxon>Oleiphilus</taxon>
    </lineage>
</organism>
<dbReference type="GO" id="GO:0030151">
    <property type="term" value="F:molybdenum ion binding"/>
    <property type="evidence" value="ECO:0007669"/>
    <property type="project" value="InterPro"/>
</dbReference>
<dbReference type="GO" id="GO:0003824">
    <property type="term" value="F:catalytic activity"/>
    <property type="evidence" value="ECO:0007669"/>
    <property type="project" value="InterPro"/>
</dbReference>
<dbReference type="Pfam" id="PF03473">
    <property type="entry name" value="MOSC"/>
    <property type="match status" value="1"/>
</dbReference>
<dbReference type="Gene3D" id="2.40.33.20">
    <property type="entry name" value="PK beta-barrel domain-like"/>
    <property type="match status" value="1"/>
</dbReference>
<protein>
    <submittedName>
        <fullName evidence="2">MOSC domain-containing protein</fullName>
    </submittedName>
</protein>
<proteinExistence type="predicted"/>
<dbReference type="Proteomes" id="UP000196027">
    <property type="component" value="Chromosome"/>
</dbReference>
<dbReference type="GO" id="GO:0030170">
    <property type="term" value="F:pyridoxal phosphate binding"/>
    <property type="evidence" value="ECO:0007669"/>
    <property type="project" value="InterPro"/>
</dbReference>
<keyword evidence="3" id="KW-1185">Reference proteome</keyword>
<evidence type="ECO:0000259" key="1">
    <source>
        <dbReference type="PROSITE" id="PS51340"/>
    </source>
</evidence>
<dbReference type="EMBL" id="CP021425">
    <property type="protein sequence ID" value="ARU59010.1"/>
    <property type="molecule type" value="Genomic_DNA"/>
</dbReference>
<accession>A0A1Y0IFH5</accession>
<dbReference type="InterPro" id="IPR005302">
    <property type="entry name" value="MoCF_Sase_C"/>
</dbReference>
<dbReference type="PROSITE" id="PS51340">
    <property type="entry name" value="MOSC"/>
    <property type="match status" value="1"/>
</dbReference>
<evidence type="ECO:0000313" key="3">
    <source>
        <dbReference type="Proteomes" id="UP000196027"/>
    </source>
</evidence>
<feature type="domain" description="MOSC" evidence="1">
    <location>
        <begin position="31"/>
        <end position="163"/>
    </location>
</feature>
<reference evidence="2 3" key="1">
    <citation type="submission" date="2017-05" db="EMBL/GenBank/DDBJ databases">
        <title>Genomic insights into alkan degradation activity of Oleiphilus messinensis.</title>
        <authorList>
            <person name="Kozyavkin S.A."/>
            <person name="Slesarev A.I."/>
            <person name="Golyshin P.N."/>
            <person name="Korzhenkov A."/>
            <person name="Golyshina O.N."/>
            <person name="Toshchakov S.V."/>
        </authorList>
    </citation>
    <scope>NUCLEOTIDE SEQUENCE [LARGE SCALE GENOMIC DNA]</scope>
    <source>
        <strain evidence="2 3">ME102</strain>
    </source>
</reference>
<dbReference type="SUPFAM" id="SSF50800">
    <property type="entry name" value="PK beta-barrel domain-like"/>
    <property type="match status" value="1"/>
</dbReference>
<dbReference type="KEGG" id="ome:OLMES_5023"/>
<gene>
    <name evidence="2" type="ORF">OLMES_5023</name>
</gene>
<dbReference type="PANTHER" id="PTHR36930:SF1">
    <property type="entry name" value="MOSC DOMAIN-CONTAINING PROTEIN"/>
    <property type="match status" value="1"/>
</dbReference>
<name>A0A1Y0IFH5_9GAMM</name>
<dbReference type="InterPro" id="IPR011037">
    <property type="entry name" value="Pyrv_Knase-like_insert_dom_sf"/>
</dbReference>
<dbReference type="InterPro" id="IPR052716">
    <property type="entry name" value="MOSC_domain"/>
</dbReference>
<dbReference type="PANTHER" id="PTHR36930">
    <property type="entry name" value="METAL-SULFUR CLUSTER BIOSYNTHESIS PROTEINS YUAD-RELATED"/>
    <property type="match status" value="1"/>
</dbReference>
<evidence type="ECO:0000313" key="2">
    <source>
        <dbReference type="EMBL" id="ARU59010.1"/>
    </source>
</evidence>
<sequence>MAYSNNLYQRFLKYMPVGEVTWVGVRPSKHQPVNELNEVHAIQGAGLQGDHRTNGNSNSLREITLICAEDIQLIRHYLKREQLSPQILRRNIVVRHFNLYAVKGQKICIGDTLIEITQTCPPCARMEKALGPGGFAAMMGHGGMCGKILKSGKIQVGDPVKIHSPQIELDFD</sequence>